<dbReference type="Gene3D" id="3.90.1530.30">
    <property type="match status" value="1"/>
</dbReference>
<dbReference type="PANTHER" id="PTHR33375">
    <property type="entry name" value="CHROMOSOME-PARTITIONING PROTEIN PARB-RELATED"/>
    <property type="match status" value="1"/>
</dbReference>
<dbReference type="InterPro" id="IPR050336">
    <property type="entry name" value="Chromosome_partition/occlusion"/>
</dbReference>
<dbReference type="InterPro" id="IPR003115">
    <property type="entry name" value="ParB_N"/>
</dbReference>
<dbReference type="GO" id="GO:0003677">
    <property type="term" value="F:DNA binding"/>
    <property type="evidence" value="ECO:0007669"/>
    <property type="project" value="InterPro"/>
</dbReference>
<evidence type="ECO:0000259" key="2">
    <source>
        <dbReference type="SMART" id="SM00470"/>
    </source>
</evidence>
<proteinExistence type="inferred from homology"/>
<dbReference type="Gene3D" id="1.10.10.2830">
    <property type="match status" value="1"/>
</dbReference>
<dbReference type="AlphaFoldDB" id="A0A6N4TL45"/>
<dbReference type="SUPFAM" id="SSF110849">
    <property type="entry name" value="ParB/Sulfiredoxin"/>
    <property type="match status" value="1"/>
</dbReference>
<dbReference type="CDD" id="cd16407">
    <property type="entry name" value="ParB_N_like"/>
    <property type="match status" value="1"/>
</dbReference>
<dbReference type="RefSeq" id="WP_163052045.1">
    <property type="nucleotide sequence ID" value="NZ_AP019695.1"/>
</dbReference>
<feature type="domain" description="ParB-like N-terminal" evidence="2">
    <location>
        <begin position="34"/>
        <end position="124"/>
    </location>
</feature>
<dbReference type="Pfam" id="PF02195">
    <property type="entry name" value="ParB_N"/>
    <property type="match status" value="1"/>
</dbReference>
<dbReference type="InterPro" id="IPR004437">
    <property type="entry name" value="ParB/RepB/Spo0J"/>
</dbReference>
<dbReference type="SUPFAM" id="SSF109709">
    <property type="entry name" value="KorB DNA-binding domain-like"/>
    <property type="match status" value="1"/>
</dbReference>
<comment type="similarity">
    <text evidence="1">Belongs to the ParB family.</text>
</comment>
<dbReference type="KEGG" id="aarg:Aargi30884_17050"/>
<keyword evidence="4" id="KW-1185">Reference proteome</keyword>
<gene>
    <name evidence="3" type="ORF">Aargi30884_17050</name>
</gene>
<evidence type="ECO:0000313" key="3">
    <source>
        <dbReference type="EMBL" id="BBK22802.1"/>
    </source>
</evidence>
<organism evidence="3 4">
    <name type="scientific">Amedibacterium intestinale</name>
    <dbReference type="NCBI Taxonomy" id="2583452"/>
    <lineage>
        <taxon>Bacteria</taxon>
        <taxon>Bacillati</taxon>
        <taxon>Bacillota</taxon>
        <taxon>Erysipelotrichia</taxon>
        <taxon>Erysipelotrichales</taxon>
        <taxon>Erysipelotrichaceae</taxon>
        <taxon>Amedibacterium</taxon>
    </lineage>
</organism>
<evidence type="ECO:0000313" key="4">
    <source>
        <dbReference type="Proteomes" id="UP000464754"/>
    </source>
</evidence>
<dbReference type="NCBIfam" id="TIGR00180">
    <property type="entry name" value="parB_part"/>
    <property type="match status" value="1"/>
</dbReference>
<dbReference type="GO" id="GO:0005694">
    <property type="term" value="C:chromosome"/>
    <property type="evidence" value="ECO:0007669"/>
    <property type="project" value="TreeGrafter"/>
</dbReference>
<name>A0A6N4TL45_9FIRM</name>
<dbReference type="Proteomes" id="UP000464754">
    <property type="component" value="Chromosome"/>
</dbReference>
<accession>A0A6N4TL45</accession>
<dbReference type="EMBL" id="AP019695">
    <property type="protein sequence ID" value="BBK22802.1"/>
    <property type="molecule type" value="Genomic_DNA"/>
</dbReference>
<evidence type="ECO:0000256" key="1">
    <source>
        <dbReference type="ARBA" id="ARBA00006295"/>
    </source>
</evidence>
<dbReference type="InterPro" id="IPR036086">
    <property type="entry name" value="ParB/Sulfiredoxin_sf"/>
</dbReference>
<dbReference type="PANTHER" id="PTHR33375:SF1">
    <property type="entry name" value="CHROMOSOME-PARTITIONING PROTEIN PARB-RELATED"/>
    <property type="match status" value="1"/>
</dbReference>
<sequence>MPRERLNGIEIPSLDDDVFESDAKKALDQAEKVIEIKLNKIVDFPNHPFQVREDEEMLELIDSIGRNGVLMPAIVRPTEDGKYQMVAGHRRKYASEKNDKATMPALVRNLTDDEATIIMVDTNLRQRQNILPSEKAFAYKLKLDAIKRQGKRTDLTSGPVVQKLNSLEKISQDVNESVKQIQRYIRLTYLSKELLEYVDNNKIALRPAVEISYLTQEEQQTLLYYIQLNDCTPSHDQAIRMRKMHNDDTLTDDTIRNIMEEEKPNQVEKFRITKNRIEKFFKPSTSAKEMENEIIKALEYYQRYKNRNKNRGER</sequence>
<reference evidence="4" key="1">
    <citation type="submission" date="2019-05" db="EMBL/GenBank/DDBJ databases">
        <title>Complete genome sequencing of Absiella argi strain JCM 30884.</title>
        <authorList>
            <person name="Sakamoto M."/>
            <person name="Murakami T."/>
            <person name="Mori H."/>
        </authorList>
    </citation>
    <scope>NUCLEOTIDE SEQUENCE [LARGE SCALE GENOMIC DNA]</scope>
    <source>
        <strain evidence="4">JCM 30884</strain>
    </source>
</reference>
<dbReference type="GO" id="GO:0007059">
    <property type="term" value="P:chromosome segregation"/>
    <property type="evidence" value="ECO:0007669"/>
    <property type="project" value="TreeGrafter"/>
</dbReference>
<dbReference type="SMART" id="SM00470">
    <property type="entry name" value="ParB"/>
    <property type="match status" value="1"/>
</dbReference>
<protein>
    <recommendedName>
        <fullName evidence="2">ParB-like N-terminal domain-containing protein</fullName>
    </recommendedName>
</protein>